<proteinExistence type="predicted"/>
<keyword evidence="8" id="KW-1185">Reference proteome</keyword>
<dbReference type="Proteomes" id="UP000255207">
    <property type="component" value="Unassembled WGS sequence"/>
</dbReference>
<reference evidence="8" key="1">
    <citation type="submission" date="2018-07" db="EMBL/GenBank/DDBJ databases">
        <authorList>
            <person name="Safronova V.I."/>
            <person name="Chirak E.R."/>
            <person name="Sazanova A.L."/>
        </authorList>
    </citation>
    <scope>NUCLEOTIDE SEQUENCE [LARGE SCALE GENOMIC DNA]</scope>
    <source>
        <strain evidence="8">RCAM04685</strain>
    </source>
</reference>
<evidence type="ECO:0000313" key="7">
    <source>
        <dbReference type="EMBL" id="RDJ19671.1"/>
    </source>
</evidence>
<dbReference type="Gene3D" id="3.30.470.20">
    <property type="entry name" value="ATP-grasp fold, B domain"/>
    <property type="match status" value="1"/>
</dbReference>
<feature type="domain" description="ATP-grasp" evidence="6">
    <location>
        <begin position="199"/>
        <end position="398"/>
    </location>
</feature>
<dbReference type="Pfam" id="PF13535">
    <property type="entry name" value="ATP-grasp_4"/>
    <property type="match status" value="1"/>
</dbReference>
<dbReference type="OrthoDB" id="24041at2"/>
<keyword evidence="2 4" id="KW-0547">Nucleotide-binding</keyword>
<evidence type="ECO:0000256" key="5">
    <source>
        <dbReference type="SAM" id="MobiDB-lite"/>
    </source>
</evidence>
<dbReference type="GO" id="GO:0005524">
    <property type="term" value="F:ATP binding"/>
    <property type="evidence" value="ECO:0007669"/>
    <property type="project" value="UniProtKB-UniRule"/>
</dbReference>
<dbReference type="GO" id="GO:0016874">
    <property type="term" value="F:ligase activity"/>
    <property type="evidence" value="ECO:0007669"/>
    <property type="project" value="UniProtKB-KW"/>
</dbReference>
<evidence type="ECO:0000259" key="6">
    <source>
        <dbReference type="PROSITE" id="PS50975"/>
    </source>
</evidence>
<dbReference type="PANTHER" id="PTHR43585:SF2">
    <property type="entry name" value="ATP-GRASP ENZYME FSQD"/>
    <property type="match status" value="1"/>
</dbReference>
<organism evidence="7 8">
    <name type="scientific">Bosea caraganae</name>
    <dbReference type="NCBI Taxonomy" id="2763117"/>
    <lineage>
        <taxon>Bacteria</taxon>
        <taxon>Pseudomonadati</taxon>
        <taxon>Pseudomonadota</taxon>
        <taxon>Alphaproteobacteria</taxon>
        <taxon>Hyphomicrobiales</taxon>
        <taxon>Boseaceae</taxon>
        <taxon>Bosea</taxon>
    </lineage>
</organism>
<feature type="region of interest" description="Disordered" evidence="5">
    <location>
        <begin position="1"/>
        <end position="75"/>
    </location>
</feature>
<dbReference type="NCBIfam" id="NF005543">
    <property type="entry name" value="PRK07206.1"/>
    <property type="match status" value="1"/>
</dbReference>
<evidence type="ECO:0000256" key="3">
    <source>
        <dbReference type="ARBA" id="ARBA00022840"/>
    </source>
</evidence>
<dbReference type="PANTHER" id="PTHR43585">
    <property type="entry name" value="FUMIPYRROLE BIOSYNTHESIS PROTEIN C"/>
    <property type="match status" value="1"/>
</dbReference>
<evidence type="ECO:0000313" key="8">
    <source>
        <dbReference type="Proteomes" id="UP000255207"/>
    </source>
</evidence>
<dbReference type="InterPro" id="IPR052032">
    <property type="entry name" value="ATP-dep_AA_Ligase"/>
</dbReference>
<keyword evidence="1" id="KW-0436">Ligase</keyword>
<dbReference type="AlphaFoldDB" id="A0A370KXH6"/>
<dbReference type="GO" id="GO:0046872">
    <property type="term" value="F:metal ion binding"/>
    <property type="evidence" value="ECO:0007669"/>
    <property type="project" value="InterPro"/>
</dbReference>
<gene>
    <name evidence="7" type="ORF">DWE98_28515</name>
</gene>
<dbReference type="EMBL" id="QQTP01000031">
    <property type="protein sequence ID" value="RDJ19671.1"/>
    <property type="molecule type" value="Genomic_DNA"/>
</dbReference>
<evidence type="ECO:0000256" key="2">
    <source>
        <dbReference type="ARBA" id="ARBA00022741"/>
    </source>
</evidence>
<keyword evidence="3 4" id="KW-0067">ATP-binding</keyword>
<protein>
    <submittedName>
        <fullName evidence="7">ATP-grasp domain-containing protein</fullName>
    </submittedName>
</protein>
<dbReference type="InterPro" id="IPR011761">
    <property type="entry name" value="ATP-grasp"/>
</dbReference>
<feature type="compositionally biased region" description="Low complexity" evidence="5">
    <location>
        <begin position="1"/>
        <end position="34"/>
    </location>
</feature>
<accession>A0A370KXH6</accession>
<evidence type="ECO:0000256" key="4">
    <source>
        <dbReference type="PROSITE-ProRule" id="PRU00409"/>
    </source>
</evidence>
<sequence>MSSFATSASPAPSFAPPRRATRALSRSSRAAATAISKRCGRPGVPAAPLPCRPRQPARRRGFPPQHPIPLSPPLRLAPWSTSMRKTPRSRVVIVDGYSTGRELLRELLDREAECLHLQSTPELPAPVANCFDRMPYDGDLGYLGTVPAAIEALATLKPDAVVAGSEWGVTFAERIAAGMALPGNRFETIAARRDKFEMIEAVRRSGLLVAEQAAVATVAEAHAWAKRHAAWPIVVKPMKSAGSDGVTICQDHADIDTAFAQELGRENFMGCVNSRLLLQSFLPGPQFIVNTVSWGGRHYVSDLWSMSVAVTGSRVVPGGIHLCDPTLPRAQALIAYTLQVLSALGIENGAAHTELKWTPQGPALIETGARLMGAAMDEPSYARAGMRTQANVFAEMLASCASGREALFAAGCYGLHRQMSKVLFNFAADGRIRGTAGLSRLRELPSFHAHYRPLGRGDRVWQTGDWLACGGMVYLVHDDLRQISADIKTIRLWEARGELYDVAPCRAAA</sequence>
<evidence type="ECO:0000256" key="1">
    <source>
        <dbReference type="ARBA" id="ARBA00022598"/>
    </source>
</evidence>
<dbReference type="PROSITE" id="PS50975">
    <property type="entry name" value="ATP_GRASP"/>
    <property type="match status" value="1"/>
</dbReference>
<name>A0A370KXH6_9HYPH</name>
<comment type="caution">
    <text evidence="7">The sequence shown here is derived from an EMBL/GenBank/DDBJ whole genome shotgun (WGS) entry which is preliminary data.</text>
</comment>
<dbReference type="SUPFAM" id="SSF56059">
    <property type="entry name" value="Glutathione synthetase ATP-binding domain-like"/>
    <property type="match status" value="1"/>
</dbReference>